<dbReference type="Proteomes" id="UP000799291">
    <property type="component" value="Unassembled WGS sequence"/>
</dbReference>
<keyword evidence="4" id="KW-1185">Reference proteome</keyword>
<dbReference type="Gene3D" id="1.20.120.520">
    <property type="entry name" value="nmb1532 protein domain like"/>
    <property type="match status" value="1"/>
</dbReference>
<feature type="signal peptide" evidence="1">
    <location>
        <begin position="1"/>
        <end position="30"/>
    </location>
</feature>
<dbReference type="PANTHER" id="PTHR38048:SF2">
    <property type="entry name" value="HEMERYTHRIN-LIKE DOMAIN-CONTAINING PROTEIN"/>
    <property type="match status" value="1"/>
</dbReference>
<dbReference type="InterPro" id="IPR012312">
    <property type="entry name" value="Hemerythrin-like"/>
</dbReference>
<reference evidence="3" key="1">
    <citation type="journal article" date="2020" name="Stud. Mycol.">
        <title>101 Dothideomycetes genomes: a test case for predicting lifestyles and emergence of pathogens.</title>
        <authorList>
            <person name="Haridas S."/>
            <person name="Albert R."/>
            <person name="Binder M."/>
            <person name="Bloem J."/>
            <person name="Labutti K."/>
            <person name="Salamov A."/>
            <person name="Andreopoulos B."/>
            <person name="Baker S."/>
            <person name="Barry K."/>
            <person name="Bills G."/>
            <person name="Bluhm B."/>
            <person name="Cannon C."/>
            <person name="Castanera R."/>
            <person name="Culley D."/>
            <person name="Daum C."/>
            <person name="Ezra D."/>
            <person name="Gonzalez J."/>
            <person name="Henrissat B."/>
            <person name="Kuo A."/>
            <person name="Liang C."/>
            <person name="Lipzen A."/>
            <person name="Lutzoni F."/>
            <person name="Magnuson J."/>
            <person name="Mondo S."/>
            <person name="Nolan M."/>
            <person name="Ohm R."/>
            <person name="Pangilinan J."/>
            <person name="Park H.-J."/>
            <person name="Ramirez L."/>
            <person name="Alfaro M."/>
            <person name="Sun H."/>
            <person name="Tritt A."/>
            <person name="Yoshinaga Y."/>
            <person name="Zwiers L.-H."/>
            <person name="Turgeon B."/>
            <person name="Goodwin S."/>
            <person name="Spatafora J."/>
            <person name="Crous P."/>
            <person name="Grigoriev I."/>
        </authorList>
    </citation>
    <scope>NUCLEOTIDE SEQUENCE</scope>
    <source>
        <strain evidence="3">CBS 122367</strain>
    </source>
</reference>
<gene>
    <name evidence="3" type="ORF">K458DRAFT_382264</name>
</gene>
<evidence type="ECO:0000259" key="2">
    <source>
        <dbReference type="Pfam" id="PF01814"/>
    </source>
</evidence>
<dbReference type="PANTHER" id="PTHR38048">
    <property type="entry name" value="EXPRESSED PROTEIN"/>
    <property type="match status" value="1"/>
</dbReference>
<dbReference type="OrthoDB" id="58416at2759"/>
<evidence type="ECO:0000256" key="1">
    <source>
        <dbReference type="SAM" id="SignalP"/>
    </source>
</evidence>
<organism evidence="3 4">
    <name type="scientific">Lentithecium fluviatile CBS 122367</name>
    <dbReference type="NCBI Taxonomy" id="1168545"/>
    <lineage>
        <taxon>Eukaryota</taxon>
        <taxon>Fungi</taxon>
        <taxon>Dikarya</taxon>
        <taxon>Ascomycota</taxon>
        <taxon>Pezizomycotina</taxon>
        <taxon>Dothideomycetes</taxon>
        <taxon>Pleosporomycetidae</taxon>
        <taxon>Pleosporales</taxon>
        <taxon>Massarineae</taxon>
        <taxon>Lentitheciaceae</taxon>
        <taxon>Lentithecium</taxon>
    </lineage>
</organism>
<accession>A0A6G1JJE6</accession>
<dbReference type="InterPro" id="IPR053206">
    <property type="entry name" value="Dimeric_xanthone_biosynth"/>
</dbReference>
<sequence>MVGFKTALFFRLQAVTLTLFLNRAVMMSSAARTSDKPWADGPCTLVATPQYVTKKTDIFTLGATHMAHIHNAILRGYNSIYQQAPYVTDEDKPEFIGYAQAWFRFVKSHHDDEELELFPKVEEVVGTKGIWDATHKEHESFLSGLASFNDYLAQLAEPFDFDGQELRRIMDSFQDPFVNHFHNEIATIASFGKLPSAPKPSTQEAMNAAAIFRAWGKKTVTKAGYTDVVPFFLLNLDKTYEDGNWASWPPMPAPIRWALINIGGAYHWGQWKFASCDSSGQPRALYALQFPENVKGQKKQHQEL</sequence>
<dbReference type="Pfam" id="PF01814">
    <property type="entry name" value="Hemerythrin"/>
    <property type="match status" value="1"/>
</dbReference>
<dbReference type="CDD" id="cd12108">
    <property type="entry name" value="Hr-like"/>
    <property type="match status" value="1"/>
</dbReference>
<keyword evidence="1" id="KW-0732">Signal</keyword>
<proteinExistence type="predicted"/>
<name>A0A6G1JJE6_9PLEO</name>
<evidence type="ECO:0000313" key="4">
    <source>
        <dbReference type="Proteomes" id="UP000799291"/>
    </source>
</evidence>
<feature type="domain" description="Hemerythrin-like" evidence="2">
    <location>
        <begin position="64"/>
        <end position="184"/>
    </location>
</feature>
<dbReference type="AlphaFoldDB" id="A0A6G1JJE6"/>
<feature type="chain" id="PRO_5026049402" description="Hemerythrin-like domain-containing protein" evidence="1">
    <location>
        <begin position="31"/>
        <end position="304"/>
    </location>
</feature>
<protein>
    <recommendedName>
        <fullName evidence="2">Hemerythrin-like domain-containing protein</fullName>
    </recommendedName>
</protein>
<evidence type="ECO:0000313" key="3">
    <source>
        <dbReference type="EMBL" id="KAF2690687.1"/>
    </source>
</evidence>
<dbReference type="EMBL" id="MU005570">
    <property type="protein sequence ID" value="KAF2690687.1"/>
    <property type="molecule type" value="Genomic_DNA"/>
</dbReference>